<dbReference type="SUPFAM" id="SSF53098">
    <property type="entry name" value="Ribonuclease H-like"/>
    <property type="match status" value="1"/>
</dbReference>
<evidence type="ECO:0000313" key="2">
    <source>
        <dbReference type="EnsemblPlants" id="AUR62025390-RA:cds"/>
    </source>
</evidence>
<sequence>MAKKVATIEAQNRKMMKLLTRLTEQQEEQEVRHVTQVTSPGTWNMCVDGSSNFRGAGLGVVLKMPQGDMMVQCICCEFKATNNEVEYEALIVGMNLAKDLGASKLQVLCDSLLVASQMNGEFAAKDSKMDIVPRPSQIHSIQVH</sequence>
<dbReference type="InterPro" id="IPR002156">
    <property type="entry name" value="RNaseH_domain"/>
</dbReference>
<dbReference type="GO" id="GO:0003676">
    <property type="term" value="F:nucleic acid binding"/>
    <property type="evidence" value="ECO:0007669"/>
    <property type="project" value="InterPro"/>
</dbReference>
<evidence type="ECO:0000259" key="1">
    <source>
        <dbReference type="Pfam" id="PF13456"/>
    </source>
</evidence>
<protein>
    <recommendedName>
        <fullName evidence="1">RNase H type-1 domain-containing protein</fullName>
    </recommendedName>
</protein>
<dbReference type="InterPro" id="IPR012337">
    <property type="entry name" value="RNaseH-like_sf"/>
</dbReference>
<dbReference type="Proteomes" id="UP000596660">
    <property type="component" value="Unplaced"/>
</dbReference>
<organism evidence="2 3">
    <name type="scientific">Chenopodium quinoa</name>
    <name type="common">Quinoa</name>
    <dbReference type="NCBI Taxonomy" id="63459"/>
    <lineage>
        <taxon>Eukaryota</taxon>
        <taxon>Viridiplantae</taxon>
        <taxon>Streptophyta</taxon>
        <taxon>Embryophyta</taxon>
        <taxon>Tracheophyta</taxon>
        <taxon>Spermatophyta</taxon>
        <taxon>Magnoliopsida</taxon>
        <taxon>eudicotyledons</taxon>
        <taxon>Gunneridae</taxon>
        <taxon>Pentapetalae</taxon>
        <taxon>Caryophyllales</taxon>
        <taxon>Chenopodiaceae</taxon>
        <taxon>Chenopodioideae</taxon>
        <taxon>Atripliceae</taxon>
        <taxon>Chenopodium</taxon>
    </lineage>
</organism>
<feature type="domain" description="RNase H type-1" evidence="1">
    <location>
        <begin position="48"/>
        <end position="129"/>
    </location>
</feature>
<accession>A0A803M914</accession>
<dbReference type="PANTHER" id="PTHR48475">
    <property type="entry name" value="RIBONUCLEASE H"/>
    <property type="match status" value="1"/>
</dbReference>
<reference evidence="2" key="1">
    <citation type="journal article" date="2017" name="Nature">
        <title>The genome of Chenopodium quinoa.</title>
        <authorList>
            <person name="Jarvis D.E."/>
            <person name="Ho Y.S."/>
            <person name="Lightfoot D.J."/>
            <person name="Schmoeckel S.M."/>
            <person name="Li B."/>
            <person name="Borm T.J.A."/>
            <person name="Ohyanagi H."/>
            <person name="Mineta K."/>
            <person name="Michell C.T."/>
            <person name="Saber N."/>
            <person name="Kharbatia N.M."/>
            <person name="Rupper R.R."/>
            <person name="Sharp A.R."/>
            <person name="Dally N."/>
            <person name="Boughton B.A."/>
            <person name="Woo Y.H."/>
            <person name="Gao G."/>
            <person name="Schijlen E.G.W.M."/>
            <person name="Guo X."/>
            <person name="Momin A.A."/>
            <person name="Negrao S."/>
            <person name="Al-Babili S."/>
            <person name="Gehring C."/>
            <person name="Roessner U."/>
            <person name="Jung C."/>
            <person name="Murphy K."/>
            <person name="Arold S.T."/>
            <person name="Gojobori T."/>
            <person name="van der Linden C.G."/>
            <person name="van Loo E.N."/>
            <person name="Jellen E.N."/>
            <person name="Maughan P.J."/>
            <person name="Tester M."/>
        </authorList>
    </citation>
    <scope>NUCLEOTIDE SEQUENCE [LARGE SCALE GENOMIC DNA]</scope>
    <source>
        <strain evidence="2">cv. PI 614886</strain>
    </source>
</reference>
<dbReference type="GO" id="GO:0004523">
    <property type="term" value="F:RNA-DNA hybrid ribonuclease activity"/>
    <property type="evidence" value="ECO:0007669"/>
    <property type="project" value="InterPro"/>
</dbReference>
<dbReference type="Pfam" id="PF13456">
    <property type="entry name" value="RVT_3"/>
    <property type="match status" value="1"/>
</dbReference>
<dbReference type="InterPro" id="IPR036397">
    <property type="entry name" value="RNaseH_sf"/>
</dbReference>
<dbReference type="CDD" id="cd09279">
    <property type="entry name" value="RNase_HI_like"/>
    <property type="match status" value="1"/>
</dbReference>
<reference evidence="2" key="2">
    <citation type="submission" date="2021-03" db="UniProtKB">
        <authorList>
            <consortium name="EnsemblPlants"/>
        </authorList>
    </citation>
    <scope>IDENTIFICATION</scope>
</reference>
<dbReference type="Gramene" id="AUR62025390-RA">
    <property type="protein sequence ID" value="AUR62025390-RA:cds"/>
    <property type="gene ID" value="AUR62025390"/>
</dbReference>
<name>A0A803M914_CHEQI</name>
<evidence type="ECO:0000313" key="3">
    <source>
        <dbReference type="Proteomes" id="UP000596660"/>
    </source>
</evidence>
<proteinExistence type="predicted"/>
<dbReference type="Gene3D" id="3.30.420.10">
    <property type="entry name" value="Ribonuclease H-like superfamily/Ribonuclease H"/>
    <property type="match status" value="1"/>
</dbReference>
<dbReference type="EnsemblPlants" id="AUR62025390-RA">
    <property type="protein sequence ID" value="AUR62025390-RA:cds"/>
    <property type="gene ID" value="AUR62025390"/>
</dbReference>
<keyword evidence="3" id="KW-1185">Reference proteome</keyword>
<dbReference type="AlphaFoldDB" id="A0A803M914"/>
<dbReference type="PANTHER" id="PTHR48475:SF2">
    <property type="entry name" value="RIBONUCLEASE H"/>
    <property type="match status" value="1"/>
</dbReference>